<evidence type="ECO:0000313" key="7">
    <source>
        <dbReference type="Proteomes" id="UP000278983"/>
    </source>
</evidence>
<evidence type="ECO:0000256" key="4">
    <source>
        <dbReference type="SAM" id="SignalP"/>
    </source>
</evidence>
<accession>A0A3S0P8U2</accession>
<evidence type="ECO:0000259" key="5">
    <source>
        <dbReference type="Pfam" id="PF09375"/>
    </source>
</evidence>
<evidence type="ECO:0000256" key="1">
    <source>
        <dbReference type="ARBA" id="ARBA00004196"/>
    </source>
</evidence>
<evidence type="ECO:0000256" key="2">
    <source>
        <dbReference type="ARBA" id="ARBA00022729"/>
    </source>
</evidence>
<dbReference type="OrthoDB" id="9764688at2"/>
<name>A0A3S0P8U2_9BACT</name>
<proteinExistence type="predicted"/>
<comment type="caution">
    <text evidence="6">The sequence shown here is derived from an EMBL/GenBank/DDBJ whole genome shotgun (WGS) entry which is preliminary data.</text>
</comment>
<comment type="subcellular location">
    <subcellularLocation>
        <location evidence="1">Cell envelope</location>
    </subcellularLocation>
</comment>
<organism evidence="6 7">
    <name type="scientific">Prevotella koreensis</name>
    <dbReference type="NCBI Taxonomy" id="2490854"/>
    <lineage>
        <taxon>Bacteria</taxon>
        <taxon>Pseudomonadati</taxon>
        <taxon>Bacteroidota</taxon>
        <taxon>Bacteroidia</taxon>
        <taxon>Bacteroidales</taxon>
        <taxon>Prevotellaceae</taxon>
        <taxon>Prevotella</taxon>
    </lineage>
</organism>
<keyword evidence="2 4" id="KW-0732">Signal</keyword>
<feature type="domain" description="Imelysin-like" evidence="5">
    <location>
        <begin position="55"/>
        <end position="428"/>
    </location>
</feature>
<dbReference type="InterPro" id="IPR038352">
    <property type="entry name" value="Imelysin_sf"/>
</dbReference>
<feature type="region of interest" description="Disordered" evidence="3">
    <location>
        <begin position="312"/>
        <end position="331"/>
    </location>
</feature>
<dbReference type="EMBL" id="RYYU01000001">
    <property type="protein sequence ID" value="RUL59762.1"/>
    <property type="molecule type" value="Genomic_DNA"/>
</dbReference>
<keyword evidence="7" id="KW-1185">Reference proteome</keyword>
<sequence length="442" mass="48926">MKKIFNFALLFAAACTVSVNLTSCSSDDDKPMITITEQNDAIKALSTDYLNDVVYPTYSNLANETENLYQKISALKKKLKAGEAVSDADIAAICDSYKTARKYWEQSEAFLFGAASDFEIDPHIDTWPLDVVTLAKDLQDDNKIKALDAAESNGEARKYLTKENLGFHGIEFIFFRDGKNRSKEIFNNDAVESFEDYFKGMNVTGKEEVIFAAAVACDLRDKCYQLEVAWLGNKAPKAHRERVAECAKKFDDYKVTVAKNGLSYGEDILAASTPTSTHTTWKKVMETIFVSGCSGICAEVADQKMGQAYRSAVGKPEEHKDEDGNIVKDDPNYIESPYSHNSYNDFYDNIMSIQNSLYGNIEAPSGKWDNTSAMGYLVKYNATAAAELNSKLQAALMALNNCRTSGKAFVQNPGDGMVKVAMDAVSELDDCLNETSKWILAN</sequence>
<feature type="chain" id="PRO_5018698435" evidence="4">
    <location>
        <begin position="22"/>
        <end position="442"/>
    </location>
</feature>
<dbReference type="Pfam" id="PF09375">
    <property type="entry name" value="Peptidase_M75"/>
    <property type="match status" value="1"/>
</dbReference>
<gene>
    <name evidence="6" type="ORF">EHV08_08340</name>
</gene>
<reference evidence="6 7" key="1">
    <citation type="submission" date="2018-12" db="EMBL/GenBank/DDBJ databases">
        <title>Genome sequencing of Prevotella sp. KCOM 3155 (= JS262).</title>
        <authorList>
            <person name="Kook J.-K."/>
            <person name="Park S.-N."/>
            <person name="Lim Y.K."/>
        </authorList>
    </citation>
    <scope>NUCLEOTIDE SEQUENCE [LARGE SCALE GENOMIC DNA]</scope>
    <source>
        <strain evidence="6 7">KCOM 3155</strain>
    </source>
</reference>
<dbReference type="PROSITE" id="PS51257">
    <property type="entry name" value="PROKAR_LIPOPROTEIN"/>
    <property type="match status" value="1"/>
</dbReference>
<dbReference type="InterPro" id="IPR018976">
    <property type="entry name" value="Imelysin-like"/>
</dbReference>
<dbReference type="Gene3D" id="1.20.1420.20">
    <property type="entry name" value="M75 peptidase, HXXE motif"/>
    <property type="match status" value="1"/>
</dbReference>
<feature type="signal peptide" evidence="4">
    <location>
        <begin position="1"/>
        <end position="21"/>
    </location>
</feature>
<dbReference type="InterPro" id="IPR034982">
    <property type="entry name" value="Imelysin-like_IrpA"/>
</dbReference>
<dbReference type="AlphaFoldDB" id="A0A3S0P8U2"/>
<evidence type="ECO:0000256" key="3">
    <source>
        <dbReference type="SAM" id="MobiDB-lite"/>
    </source>
</evidence>
<dbReference type="GO" id="GO:0030313">
    <property type="term" value="C:cell envelope"/>
    <property type="evidence" value="ECO:0007669"/>
    <property type="project" value="UniProtKB-SubCell"/>
</dbReference>
<dbReference type="CDD" id="cd14658">
    <property type="entry name" value="Imelysin-like_IrpA"/>
    <property type="match status" value="1"/>
</dbReference>
<evidence type="ECO:0000313" key="6">
    <source>
        <dbReference type="EMBL" id="RUL59762.1"/>
    </source>
</evidence>
<dbReference type="Proteomes" id="UP000278983">
    <property type="component" value="Unassembled WGS sequence"/>
</dbReference>
<dbReference type="RefSeq" id="WP_126678867.1">
    <property type="nucleotide sequence ID" value="NZ_RYYU01000001.1"/>
</dbReference>
<feature type="compositionally biased region" description="Basic and acidic residues" evidence="3">
    <location>
        <begin position="315"/>
        <end position="331"/>
    </location>
</feature>
<protein>
    <submittedName>
        <fullName evidence="6">Imelysin</fullName>
    </submittedName>
</protein>